<name>A0ABN8HBL0_9BACT</name>
<gene>
    <name evidence="1" type="ORF">GEAMG1_0108</name>
</gene>
<evidence type="ECO:0008006" key="3">
    <source>
        <dbReference type="Google" id="ProtNLM"/>
    </source>
</evidence>
<dbReference type="Proteomes" id="UP001295463">
    <property type="component" value="Chromosome"/>
</dbReference>
<organism evidence="1 2">
    <name type="scientific">Trichlorobacter ammonificans</name>
    <dbReference type="NCBI Taxonomy" id="2916410"/>
    <lineage>
        <taxon>Bacteria</taxon>
        <taxon>Pseudomonadati</taxon>
        <taxon>Thermodesulfobacteriota</taxon>
        <taxon>Desulfuromonadia</taxon>
        <taxon>Geobacterales</taxon>
        <taxon>Geobacteraceae</taxon>
        <taxon>Trichlorobacter</taxon>
    </lineage>
</organism>
<accession>A0ABN8HBL0</accession>
<dbReference type="Pfam" id="PF13578">
    <property type="entry name" value="Methyltransf_24"/>
    <property type="match status" value="1"/>
</dbReference>
<dbReference type="InterPro" id="IPR029063">
    <property type="entry name" value="SAM-dependent_MTases_sf"/>
</dbReference>
<evidence type="ECO:0000313" key="1">
    <source>
        <dbReference type="EMBL" id="CAH2029930.1"/>
    </source>
</evidence>
<protein>
    <recommendedName>
        <fullName evidence="3">Class I SAM-dependent methyltransferase</fullName>
    </recommendedName>
</protein>
<keyword evidence="2" id="KW-1185">Reference proteome</keyword>
<sequence length="308" mass="35925">MTTLSNEDFRSLIDILKLITKNPLVHREFFACLEQQGIHVMPVWFYSPIPDTGKIPPETWQKASDMPGIEMNDQEQLSFIKDVLSFYQPEYSQYPLKFTGDKFQYSYENDQFVGLDPAILHCFIRKYRPQKIIEVGSGYSTLVTANAVKLNGTGEILCIEPYPRDFIREGVPGVSRLYQCPVQEIDLNIFLELQENDILFIDSTHVAKIGSDVLYLFFEVLPRLKPGVLVHIHDIFFPYDYPEMWIKEKHFFWSEQYILQAFLIGNTQYRVKYAVGYMGRKYKQELLKLFPNYGIGMGGGSFWMVKCH</sequence>
<dbReference type="RefSeq" id="WP_305730907.1">
    <property type="nucleotide sequence ID" value="NZ_OW150024.1"/>
</dbReference>
<reference evidence="1 2" key="1">
    <citation type="submission" date="2022-03" db="EMBL/GenBank/DDBJ databases">
        <authorList>
            <person name="Koch H."/>
        </authorList>
    </citation>
    <scope>NUCLEOTIDE SEQUENCE [LARGE SCALE GENOMIC DNA]</scope>
    <source>
        <strain evidence="1 2">G1</strain>
    </source>
</reference>
<proteinExistence type="predicted"/>
<dbReference type="SUPFAM" id="SSF53335">
    <property type="entry name" value="S-adenosyl-L-methionine-dependent methyltransferases"/>
    <property type="match status" value="1"/>
</dbReference>
<dbReference type="EMBL" id="OW150024">
    <property type="protein sequence ID" value="CAH2029930.1"/>
    <property type="molecule type" value="Genomic_DNA"/>
</dbReference>
<dbReference type="Gene3D" id="3.40.50.150">
    <property type="entry name" value="Vaccinia Virus protein VP39"/>
    <property type="match status" value="1"/>
</dbReference>
<evidence type="ECO:0000313" key="2">
    <source>
        <dbReference type="Proteomes" id="UP001295463"/>
    </source>
</evidence>